<evidence type="ECO:0000313" key="2">
    <source>
        <dbReference type="Proteomes" id="UP001459277"/>
    </source>
</evidence>
<accession>A0AAW2D7X3</accession>
<dbReference type="Proteomes" id="UP001459277">
    <property type="component" value="Unassembled WGS sequence"/>
</dbReference>
<name>A0AAW2D7X3_9ROSI</name>
<gene>
    <name evidence="1" type="ORF">SO802_008192</name>
</gene>
<evidence type="ECO:0000313" key="1">
    <source>
        <dbReference type="EMBL" id="KAL0006690.1"/>
    </source>
</evidence>
<comment type="caution">
    <text evidence="1">The sequence shown here is derived from an EMBL/GenBank/DDBJ whole genome shotgun (WGS) entry which is preliminary data.</text>
</comment>
<reference evidence="1 2" key="1">
    <citation type="submission" date="2024-01" db="EMBL/GenBank/DDBJ databases">
        <title>A telomere-to-telomere, gap-free genome of sweet tea (Lithocarpus litseifolius).</title>
        <authorList>
            <person name="Zhou J."/>
        </authorList>
    </citation>
    <scope>NUCLEOTIDE SEQUENCE [LARGE SCALE GENOMIC DNA]</scope>
    <source>
        <strain evidence="1">Zhou-2022a</strain>
        <tissue evidence="1">Leaf</tissue>
    </source>
</reference>
<keyword evidence="2" id="KW-1185">Reference proteome</keyword>
<dbReference type="EMBL" id="JAZDWU010000003">
    <property type="protein sequence ID" value="KAL0006690.1"/>
    <property type="molecule type" value="Genomic_DNA"/>
</dbReference>
<sequence>MELKRRMGDVEAMLVMYNLESAWERSAASMNPKTACGTQIGHTLAFFVANVASERDCLANGSQWVIVEFSFKLQNSTFDVKIEVTMVTVISVFIMRFITDLACDVFFLKITSFFVKKNKRM</sequence>
<dbReference type="AlphaFoldDB" id="A0AAW2D7X3"/>
<proteinExistence type="predicted"/>
<organism evidence="1 2">
    <name type="scientific">Lithocarpus litseifolius</name>
    <dbReference type="NCBI Taxonomy" id="425828"/>
    <lineage>
        <taxon>Eukaryota</taxon>
        <taxon>Viridiplantae</taxon>
        <taxon>Streptophyta</taxon>
        <taxon>Embryophyta</taxon>
        <taxon>Tracheophyta</taxon>
        <taxon>Spermatophyta</taxon>
        <taxon>Magnoliopsida</taxon>
        <taxon>eudicotyledons</taxon>
        <taxon>Gunneridae</taxon>
        <taxon>Pentapetalae</taxon>
        <taxon>rosids</taxon>
        <taxon>fabids</taxon>
        <taxon>Fagales</taxon>
        <taxon>Fagaceae</taxon>
        <taxon>Lithocarpus</taxon>
    </lineage>
</organism>
<protein>
    <submittedName>
        <fullName evidence="1">Uncharacterized protein</fullName>
    </submittedName>
</protein>